<dbReference type="STRING" id="1461694.ATO9_21070"/>
<reference evidence="1 2" key="1">
    <citation type="journal article" date="2015" name="Antonie Van Leeuwenhoek">
        <title>Pseudooceanicola atlanticus gen. nov. sp. nov., isolated from surface seawater of the Atlantic Ocean and reclassification of Oceanicola batsensis, Oceanicola marinus, Oceanicola nitratireducens, Oceanicola nanhaiensis, Oceanicola antarcticus and Oceanicola flagellatus, as Pseudooceanicola batsensis comb. nov., Pseudooceanicola marinus comb. nov., Pseudooceanicola nitratireducens comb. nov., Pseudooceanicola nanhaiensis comb. nov., Pseudooceanicola antarcticus comb. nov., and Pseudooceanicola flagellatus comb. nov.</title>
        <authorList>
            <person name="Lai Q."/>
            <person name="Li G."/>
            <person name="Liu X."/>
            <person name="Du Y."/>
            <person name="Sun F."/>
            <person name="Shao Z."/>
        </authorList>
    </citation>
    <scope>NUCLEOTIDE SEQUENCE [LARGE SCALE GENOMIC DNA]</scope>
    <source>
        <strain evidence="1 2">22II-s11g</strain>
    </source>
</reference>
<sequence length="279" mass="31792">MTVFENDPAYEECLVTFFDVLGFRNLLHTRSGAEIRHLLSMFRRVSEGDATPPTRSDEMRMISEVHAEIVSDAIVRTRTIETQYQAGPLVWELIDLLHIQIECVANGILVRGAMTIGPMHLGMDFSGPVFGPALVQAYFMEEGEVIFPRIAIHEDVIERHRQDQTLWREGHSYEDEERHLNNLLRQDESGLHYIDYLRASLSELDGEYAGWIEFLGRHKTLVESGLADSPNATVRRKYSWLKNYHNAVIDENMANLEPGAMTEDGDPCEALFSGLRIEA</sequence>
<dbReference type="Proteomes" id="UP000030004">
    <property type="component" value="Unassembled WGS sequence"/>
</dbReference>
<evidence type="ECO:0000313" key="1">
    <source>
        <dbReference type="EMBL" id="KGM46904.1"/>
    </source>
</evidence>
<evidence type="ECO:0000313" key="2">
    <source>
        <dbReference type="Proteomes" id="UP000030004"/>
    </source>
</evidence>
<dbReference type="AlphaFoldDB" id="A0A0A0E928"/>
<dbReference type="EMBL" id="AQQX01000017">
    <property type="protein sequence ID" value="KGM46904.1"/>
    <property type="molecule type" value="Genomic_DNA"/>
</dbReference>
<proteinExistence type="predicted"/>
<protein>
    <submittedName>
        <fullName evidence="1">Uncharacterized protein</fullName>
    </submittedName>
</protein>
<dbReference type="OrthoDB" id="8235971at2"/>
<comment type="caution">
    <text evidence="1">The sequence shown here is derived from an EMBL/GenBank/DDBJ whole genome shotgun (WGS) entry which is preliminary data.</text>
</comment>
<dbReference type="eggNOG" id="ENOG5030IP6">
    <property type="taxonomic scope" value="Bacteria"/>
</dbReference>
<name>A0A0A0E928_9RHOB</name>
<keyword evidence="2" id="KW-1185">Reference proteome</keyword>
<organism evidence="1 2">
    <name type="scientific">Pseudooceanicola atlanticus</name>
    <dbReference type="NCBI Taxonomy" id="1461694"/>
    <lineage>
        <taxon>Bacteria</taxon>
        <taxon>Pseudomonadati</taxon>
        <taxon>Pseudomonadota</taxon>
        <taxon>Alphaproteobacteria</taxon>
        <taxon>Rhodobacterales</taxon>
        <taxon>Paracoccaceae</taxon>
        <taxon>Pseudooceanicola</taxon>
    </lineage>
</organism>
<gene>
    <name evidence="1" type="ORF">ATO9_21070</name>
</gene>
<dbReference type="RefSeq" id="WP_043753982.1">
    <property type="nucleotide sequence ID" value="NZ_AQQX01000017.1"/>
</dbReference>
<accession>A0A0A0E928</accession>